<dbReference type="GO" id="GO:0051082">
    <property type="term" value="F:unfolded protein binding"/>
    <property type="evidence" value="ECO:0007669"/>
    <property type="project" value="InterPro"/>
</dbReference>
<dbReference type="InterPro" id="IPR036411">
    <property type="entry name" value="TorD-like_sf"/>
</dbReference>
<dbReference type="NCBIfam" id="TIGR00684">
    <property type="entry name" value="narJ"/>
    <property type="match status" value="1"/>
</dbReference>
<organism evidence="2 3">
    <name type="scientific">Geomonas terrae</name>
    <dbReference type="NCBI Taxonomy" id="2562681"/>
    <lineage>
        <taxon>Bacteria</taxon>
        <taxon>Pseudomonadati</taxon>
        <taxon>Thermodesulfobacteriota</taxon>
        <taxon>Desulfuromonadia</taxon>
        <taxon>Geobacterales</taxon>
        <taxon>Geobacteraceae</taxon>
        <taxon>Geomonas</taxon>
    </lineage>
</organism>
<comment type="caution">
    <text evidence="2">The sequence shown here is derived from an EMBL/GenBank/DDBJ whole genome shotgun (WGS) entry which is preliminary data.</text>
</comment>
<accession>A0A4S1CFK0</accession>
<dbReference type="GO" id="GO:0016530">
    <property type="term" value="F:metallochaperone activity"/>
    <property type="evidence" value="ECO:0007669"/>
    <property type="project" value="TreeGrafter"/>
</dbReference>
<gene>
    <name evidence="2" type="primary">narJ</name>
    <name evidence="2" type="ORF">E4633_08250</name>
</gene>
<sequence length="181" mass="20399">MSIQQSYDALARLFEYPRQREELQASFASVAGYLRQNEIQSRLNLFGELVTGSTLEKLQEEYVARFDFNPAGAPYLGHHLYGDNQKKGGYMIQVKQEYSRHGFVAPDEELPDHLAVLLSFLAHLARHGEDEARREFIGKLVLPGINKLIGAQAPRDTSPWFTLVEAAELLCSADCREVPSC</sequence>
<dbReference type="GO" id="GO:0042128">
    <property type="term" value="P:nitrate assimilation"/>
    <property type="evidence" value="ECO:0007669"/>
    <property type="project" value="UniProtKB-KW"/>
</dbReference>
<keyword evidence="1" id="KW-0534">Nitrate assimilation</keyword>
<proteinExistence type="predicted"/>
<dbReference type="RefSeq" id="WP_135869777.1">
    <property type="nucleotide sequence ID" value="NZ_SRSC01000002.1"/>
</dbReference>
<keyword evidence="3" id="KW-1185">Reference proteome</keyword>
<dbReference type="InterPro" id="IPR020945">
    <property type="entry name" value="DMSO/NO3_reduct_chaperone"/>
</dbReference>
<dbReference type="PANTHER" id="PTHR43680:SF2">
    <property type="entry name" value="NITRATE REDUCTASE MOLYBDENUM COFACTOR ASSEMBLY CHAPERONE NARJ"/>
    <property type="match status" value="1"/>
</dbReference>
<dbReference type="EMBL" id="SRSC01000002">
    <property type="protein sequence ID" value="TGU72294.1"/>
    <property type="molecule type" value="Genomic_DNA"/>
</dbReference>
<evidence type="ECO:0000313" key="3">
    <source>
        <dbReference type="Proteomes" id="UP000306416"/>
    </source>
</evidence>
<dbReference type="SUPFAM" id="SSF89155">
    <property type="entry name" value="TorD-like"/>
    <property type="match status" value="1"/>
</dbReference>
<dbReference type="InterPro" id="IPR003765">
    <property type="entry name" value="NO3_reductase_chaperone_NarJ"/>
</dbReference>
<evidence type="ECO:0000313" key="2">
    <source>
        <dbReference type="EMBL" id="TGU72294.1"/>
    </source>
</evidence>
<name>A0A4S1CFK0_9BACT</name>
<dbReference type="Gene3D" id="1.10.3480.10">
    <property type="entry name" value="TorD-like"/>
    <property type="match status" value="1"/>
</dbReference>
<dbReference type="GO" id="GO:0051131">
    <property type="term" value="P:chaperone-mediated protein complex assembly"/>
    <property type="evidence" value="ECO:0007669"/>
    <property type="project" value="InterPro"/>
</dbReference>
<reference evidence="2 3" key="1">
    <citation type="submission" date="2019-04" db="EMBL/GenBank/DDBJ databases">
        <title>Geobacter oryzae sp. nov., ferric-reducing bacteria isolated from paddy soil.</title>
        <authorList>
            <person name="Xu Z."/>
            <person name="Masuda Y."/>
            <person name="Itoh H."/>
            <person name="Senoo K."/>
        </authorList>
    </citation>
    <scope>NUCLEOTIDE SEQUENCE [LARGE SCALE GENOMIC DNA]</scope>
    <source>
        <strain evidence="2 3">Red111</strain>
    </source>
</reference>
<evidence type="ECO:0000256" key="1">
    <source>
        <dbReference type="ARBA" id="ARBA00023063"/>
    </source>
</evidence>
<dbReference type="Proteomes" id="UP000306416">
    <property type="component" value="Unassembled WGS sequence"/>
</dbReference>
<dbReference type="AlphaFoldDB" id="A0A4S1CFK0"/>
<protein>
    <submittedName>
        <fullName evidence="2">Nitrate reductase molybdenum cofactor assembly chaperone</fullName>
    </submittedName>
</protein>
<dbReference type="Pfam" id="PF02613">
    <property type="entry name" value="Nitrate_red_del"/>
    <property type="match status" value="1"/>
</dbReference>
<dbReference type="PANTHER" id="PTHR43680">
    <property type="entry name" value="NITRATE REDUCTASE MOLYBDENUM COFACTOR ASSEMBLY CHAPERONE"/>
    <property type="match status" value="1"/>
</dbReference>